<name>E0W5N3_PHYSO</name>
<evidence type="ECO:0000313" key="6">
    <source>
        <dbReference type="EMBL" id="AEK80863.1"/>
    </source>
</evidence>
<sequence>MRLLLWVLLATLVMLLSSTDAASAKLSSSASAKIDSDIPVRGLVAEYNHVGKRKLRGNELVAEDDDDEEERGLPVSSLLNRWKSSLQEIQRTTSYKIKKYLVEKFFRWIYRQGVNPVTLRARMMGKDNKVIGLYKAWYDKFVAANAVKP</sequence>
<dbReference type="OrthoDB" id="126213at2759"/>
<dbReference type="HOGENOM" id="CLU_135914_1_0_1"/>
<dbReference type="InterPro" id="IPR031825">
    <property type="entry name" value="RXLR"/>
</dbReference>
<feature type="chain" id="PRO_5007652865" description="RxLR effector protein" evidence="5">
    <location>
        <begin position="22"/>
        <end position="149"/>
    </location>
</feature>
<evidence type="ECO:0000313" key="7">
    <source>
        <dbReference type="EMBL" id="AEK80864.1"/>
    </source>
</evidence>
<evidence type="ECO:0000256" key="5">
    <source>
        <dbReference type="RuleBase" id="RU367124"/>
    </source>
</evidence>
<evidence type="ECO:0000313" key="8">
    <source>
        <dbReference type="EMBL" id="AEK80865.1"/>
    </source>
</evidence>
<evidence type="ECO:0000256" key="2">
    <source>
        <dbReference type="ARBA" id="ARBA00010400"/>
    </source>
</evidence>
<comment type="subcellular location">
    <subcellularLocation>
        <location evidence="1 5">Secreted</location>
    </subcellularLocation>
</comment>
<evidence type="ECO:0000256" key="4">
    <source>
        <dbReference type="ARBA" id="ARBA00022729"/>
    </source>
</evidence>
<keyword evidence="3 5" id="KW-0964">Secreted</keyword>
<gene>
    <name evidence="8" type="primary">Avh</name>
</gene>
<dbReference type="EMBL" id="JN254050">
    <property type="protein sequence ID" value="AEK80863.1"/>
    <property type="molecule type" value="Genomic_DNA"/>
</dbReference>
<comment type="domain">
    <text evidence="5">The RxLR-dEER motif acts to carry the protein into the host cell cytoplasm through binding to cell surface phosphatidylinositol-3-phosphate.</text>
</comment>
<dbReference type="VEuPathDB" id="FungiDB:PHYSODRAFT_286098"/>
<dbReference type="OMA" id="VEKFFRW"/>
<dbReference type="EMBL" id="JN254051">
    <property type="protein sequence ID" value="AEK80864.1"/>
    <property type="molecule type" value="Genomic_DNA"/>
</dbReference>
<evidence type="ECO:0000256" key="3">
    <source>
        <dbReference type="ARBA" id="ARBA00022525"/>
    </source>
</evidence>
<comment type="similarity">
    <text evidence="2 5">Belongs to the RxLR effector family.</text>
</comment>
<evidence type="ECO:0000256" key="1">
    <source>
        <dbReference type="ARBA" id="ARBA00004613"/>
    </source>
</evidence>
<dbReference type="KEGG" id="psoj:PHYSODRAFT_286098"/>
<dbReference type="GO" id="GO:0005576">
    <property type="term" value="C:extracellular region"/>
    <property type="evidence" value="ECO:0007669"/>
    <property type="project" value="UniProtKB-SubCell"/>
</dbReference>
<accession>E0W5N3</accession>
<comment type="function">
    <text evidence="5">Effector that suppresses plant defense responses during pathogen infection.</text>
</comment>
<organism evidence="8">
    <name type="scientific">Phytophthora sojae</name>
    <name type="common">Soybean stem and root rot agent</name>
    <name type="synonym">Phytophthora megasperma f. sp. glycines</name>
    <dbReference type="NCBI Taxonomy" id="67593"/>
    <lineage>
        <taxon>Eukaryota</taxon>
        <taxon>Sar</taxon>
        <taxon>Stramenopiles</taxon>
        <taxon>Oomycota</taxon>
        <taxon>Peronosporomycetes</taxon>
        <taxon>Peronosporales</taxon>
        <taxon>Peronosporaceae</taxon>
        <taxon>Phytophthora</taxon>
    </lineage>
</organism>
<feature type="signal peptide" evidence="5">
    <location>
        <begin position="1"/>
        <end position="21"/>
    </location>
</feature>
<keyword evidence="4 5" id="KW-0732">Signal</keyword>
<proteinExistence type="inferred from homology"/>
<protein>
    <recommendedName>
        <fullName evidence="5">RxLR effector protein</fullName>
    </recommendedName>
</protein>
<dbReference type="AlphaFoldDB" id="E0W5N3"/>
<dbReference type="RefSeq" id="XP_009527717.1">
    <property type="nucleotide sequence ID" value="XM_009529422.1"/>
</dbReference>
<dbReference type="Pfam" id="PF16810">
    <property type="entry name" value="RXLR"/>
    <property type="match status" value="1"/>
</dbReference>
<dbReference type="EMBL" id="JN254052">
    <property type="protein sequence ID" value="AEK80865.1"/>
    <property type="molecule type" value="Genomic_DNA"/>
</dbReference>
<reference evidence="8" key="1">
    <citation type="journal article" date="2011" name="Plant Cell">
        <title>Transcriptional programming and functional interactions within the Phytophthora sojae RXLR effector repertoire.</title>
        <authorList>
            <person name="Wang Q."/>
            <person name="Han C."/>
            <person name="Ferreira A.O."/>
            <person name="Yu X."/>
            <person name="Ye W."/>
            <person name="Tripathy S."/>
            <person name="Kale S.D."/>
            <person name="Gu B."/>
            <person name="Sheng Y."/>
            <person name="Sui Y."/>
            <person name="Wang X."/>
            <person name="Zhang Z."/>
            <person name="Cheng B."/>
            <person name="Dong S."/>
            <person name="Shan W."/>
            <person name="Zheng X."/>
            <person name="Dou D."/>
            <person name="Tyler B.M."/>
            <person name="Wang Y."/>
        </authorList>
    </citation>
    <scope>NUCLEOTIDE SEQUENCE</scope>
    <source>
        <strain evidence="6">P7064</strain>
        <strain evidence="7">P7074</strain>
        <strain evidence="8">P7076</strain>
    </source>
</reference>